<evidence type="ECO:0000259" key="5">
    <source>
        <dbReference type="Pfam" id="PF00155"/>
    </source>
</evidence>
<dbReference type="InterPro" id="IPR001917">
    <property type="entry name" value="Aminotrans_II_pyridoxalP_BS"/>
</dbReference>
<dbReference type="GO" id="GO:0004400">
    <property type="term" value="F:histidinol-phosphate transaminase activity"/>
    <property type="evidence" value="ECO:0007669"/>
    <property type="project" value="InterPro"/>
</dbReference>
<reference evidence="6" key="1">
    <citation type="submission" date="2013-08" db="EMBL/GenBank/DDBJ databases">
        <authorList>
            <person name="Mendez C."/>
            <person name="Richter M."/>
            <person name="Ferrer M."/>
            <person name="Sanchez J."/>
        </authorList>
    </citation>
    <scope>NUCLEOTIDE SEQUENCE</scope>
</reference>
<keyword evidence="2 6" id="KW-0032">Aminotransferase</keyword>
<dbReference type="PANTHER" id="PTHR43643">
    <property type="entry name" value="HISTIDINOL-PHOSPHATE AMINOTRANSFERASE 2"/>
    <property type="match status" value="1"/>
</dbReference>
<dbReference type="Gene3D" id="3.90.1150.10">
    <property type="entry name" value="Aspartate Aminotransferase, domain 1"/>
    <property type="match status" value="1"/>
</dbReference>
<dbReference type="HAMAP" id="MF_01023">
    <property type="entry name" value="HisC_aminotrans_2"/>
    <property type="match status" value="1"/>
</dbReference>
<dbReference type="Pfam" id="PF00155">
    <property type="entry name" value="Aminotran_1_2"/>
    <property type="match status" value="1"/>
</dbReference>
<keyword evidence="3 6" id="KW-0808">Transferase</keyword>
<dbReference type="GO" id="GO:0030170">
    <property type="term" value="F:pyridoxal phosphate binding"/>
    <property type="evidence" value="ECO:0007669"/>
    <property type="project" value="InterPro"/>
</dbReference>
<protein>
    <submittedName>
        <fullName evidence="6">Histidinol-phosphate aminotransferase</fullName>
        <ecNumber evidence="6">2.6.1.-</ecNumber>
    </submittedName>
</protein>
<evidence type="ECO:0000256" key="2">
    <source>
        <dbReference type="ARBA" id="ARBA00022576"/>
    </source>
</evidence>
<gene>
    <name evidence="6" type="ORF">B1B_06523</name>
</gene>
<dbReference type="InterPro" id="IPR005861">
    <property type="entry name" value="HisP_aminotrans"/>
</dbReference>
<accession>T1CFQ6</accession>
<comment type="caution">
    <text evidence="6">The sequence shown here is derived from an EMBL/GenBank/DDBJ whole genome shotgun (WGS) entry which is preliminary data.</text>
</comment>
<organism evidence="6">
    <name type="scientific">mine drainage metagenome</name>
    <dbReference type="NCBI Taxonomy" id="410659"/>
    <lineage>
        <taxon>unclassified sequences</taxon>
        <taxon>metagenomes</taxon>
        <taxon>ecological metagenomes</taxon>
    </lineage>
</organism>
<dbReference type="InterPro" id="IPR050106">
    <property type="entry name" value="HistidinolP_aminotransfase"/>
</dbReference>
<dbReference type="AlphaFoldDB" id="T1CFQ6"/>
<evidence type="ECO:0000256" key="1">
    <source>
        <dbReference type="ARBA" id="ARBA00001933"/>
    </source>
</evidence>
<dbReference type="InterPro" id="IPR015422">
    <property type="entry name" value="PyrdxlP-dep_Trfase_small"/>
</dbReference>
<reference evidence="6" key="2">
    <citation type="journal article" date="2014" name="ISME J.">
        <title>Microbial stratification in low pH oxic and suboxic macroscopic growths along an acid mine drainage.</title>
        <authorList>
            <person name="Mendez-Garcia C."/>
            <person name="Mesa V."/>
            <person name="Sprenger R.R."/>
            <person name="Richter M."/>
            <person name="Diez M.S."/>
            <person name="Solano J."/>
            <person name="Bargiela R."/>
            <person name="Golyshina O.V."/>
            <person name="Manteca A."/>
            <person name="Ramos J.L."/>
            <person name="Gallego J.R."/>
            <person name="Llorente I."/>
            <person name="Martins Dos Santos V.A."/>
            <person name="Jensen O.N."/>
            <person name="Pelaez A.I."/>
            <person name="Sanchez J."/>
            <person name="Ferrer M."/>
        </authorList>
    </citation>
    <scope>NUCLEOTIDE SEQUENCE</scope>
</reference>
<sequence>MPANPHIFAIRPYQPGKPIEEVEREYGLHAVIKLASNENPLGPSPKALLAAQKALSRSALYPDSTAFELVRKLAEKHTLPADHFVIGTGSDHIFMLLAQVFLNPLVNTVISEYTFPTYAIAVHSAGGELRVARAAPNLGHSVDHLLAAIDSSTRIVFVDNPNNPIGSYLTRSEIERLLESLPREATLVLDEAYFDFADAPDYASGLEYMGRFPNLVVTRTFSKAYGLAGFRVGYGVARPSLVDLLKRVRLPFSVSHVALVAAEAAVSDDEHLEKSRALVRAERPLLTRNLARVLPKVLPGAGNFITAMTPMPAQELFVKLLERGIIVRPLGALGLPDAVRITVGLPDENRALLKALSDILA</sequence>
<dbReference type="EMBL" id="AUZY01004123">
    <property type="protein sequence ID" value="EQD65014.1"/>
    <property type="molecule type" value="Genomic_DNA"/>
</dbReference>
<dbReference type="Gene3D" id="3.40.640.10">
    <property type="entry name" value="Type I PLP-dependent aspartate aminotransferase-like (Major domain)"/>
    <property type="match status" value="1"/>
</dbReference>
<evidence type="ECO:0000313" key="6">
    <source>
        <dbReference type="EMBL" id="EQD65014.1"/>
    </source>
</evidence>
<dbReference type="GO" id="GO:0000105">
    <property type="term" value="P:L-histidine biosynthetic process"/>
    <property type="evidence" value="ECO:0007669"/>
    <property type="project" value="InterPro"/>
</dbReference>
<comment type="cofactor">
    <cofactor evidence="1">
        <name>pyridoxal 5'-phosphate</name>
        <dbReference type="ChEBI" id="CHEBI:597326"/>
    </cofactor>
</comment>
<dbReference type="InterPro" id="IPR015421">
    <property type="entry name" value="PyrdxlP-dep_Trfase_major"/>
</dbReference>
<dbReference type="PROSITE" id="PS00599">
    <property type="entry name" value="AA_TRANSFER_CLASS_2"/>
    <property type="match status" value="1"/>
</dbReference>
<name>T1CFQ6_9ZZZZ</name>
<dbReference type="InterPro" id="IPR004839">
    <property type="entry name" value="Aminotransferase_I/II_large"/>
</dbReference>
<dbReference type="InterPro" id="IPR015424">
    <property type="entry name" value="PyrdxlP-dep_Trfase"/>
</dbReference>
<evidence type="ECO:0000256" key="3">
    <source>
        <dbReference type="ARBA" id="ARBA00022679"/>
    </source>
</evidence>
<dbReference type="SUPFAM" id="SSF53383">
    <property type="entry name" value="PLP-dependent transferases"/>
    <property type="match status" value="1"/>
</dbReference>
<dbReference type="EC" id="2.6.1.-" evidence="6"/>
<keyword evidence="4" id="KW-0663">Pyridoxal phosphate</keyword>
<proteinExistence type="inferred from homology"/>
<dbReference type="NCBIfam" id="TIGR01141">
    <property type="entry name" value="hisC"/>
    <property type="match status" value="1"/>
</dbReference>
<feature type="domain" description="Aminotransferase class I/classII large" evidence="5">
    <location>
        <begin position="31"/>
        <end position="353"/>
    </location>
</feature>
<dbReference type="PANTHER" id="PTHR43643:SF3">
    <property type="entry name" value="HISTIDINOL-PHOSPHATE AMINOTRANSFERASE"/>
    <property type="match status" value="1"/>
</dbReference>
<evidence type="ECO:0000256" key="4">
    <source>
        <dbReference type="ARBA" id="ARBA00022898"/>
    </source>
</evidence>
<dbReference type="CDD" id="cd00609">
    <property type="entry name" value="AAT_like"/>
    <property type="match status" value="1"/>
</dbReference>